<evidence type="ECO:0000313" key="4">
    <source>
        <dbReference type="Proteomes" id="UP000220437"/>
    </source>
</evidence>
<gene>
    <name evidence="1" type="ORF">W1030709_032</name>
    <name evidence="2" type="ORF">W1130709_031</name>
</gene>
<dbReference type="Proteomes" id="UP000220437">
    <property type="component" value="Segment"/>
</dbReference>
<dbReference type="Pfam" id="PF23848">
    <property type="entry name" value="DUF7212"/>
    <property type="match status" value="1"/>
</dbReference>
<sequence>MTKYMAFDEDNAILDEMKQKYYKLYFKLSKEEKLNDS</sequence>
<protein>
    <submittedName>
        <fullName evidence="2">Uncharacterized protein</fullName>
    </submittedName>
</protein>
<evidence type="ECO:0000313" key="3">
    <source>
        <dbReference type="Proteomes" id="UP000220274"/>
    </source>
</evidence>
<dbReference type="EMBL" id="KX349274">
    <property type="protein sequence ID" value="AOO07819.1"/>
    <property type="molecule type" value="Genomic_DNA"/>
</dbReference>
<dbReference type="Proteomes" id="UP000220274">
    <property type="component" value="Genome"/>
</dbReference>
<name>A0A1D7S4Y1_9CAUD</name>
<evidence type="ECO:0000313" key="1">
    <source>
        <dbReference type="EMBL" id="AOO07819.1"/>
    </source>
</evidence>
<proteinExistence type="predicted"/>
<accession>A0A1D7S4Y1</accession>
<evidence type="ECO:0000313" key="2">
    <source>
        <dbReference type="EMBL" id="AOO08678.1"/>
    </source>
</evidence>
<organism evidence="2 3">
    <name type="scientific">Synechococcus phage S-RIM2</name>
    <dbReference type="NCBI Taxonomy" id="687800"/>
    <lineage>
        <taxon>Viruses</taxon>
        <taxon>Duplodnaviria</taxon>
        <taxon>Heunggongvirae</taxon>
        <taxon>Uroviricota</taxon>
        <taxon>Caudoviricetes</taxon>
        <taxon>Pantevenvirales</taxon>
        <taxon>Kyanoviridae</taxon>
        <taxon>Nerrivikvirus</taxon>
        <taxon>Nerrivikvirus srim2</taxon>
    </lineage>
</organism>
<dbReference type="InterPro" id="IPR055636">
    <property type="entry name" value="DUF7212"/>
</dbReference>
<dbReference type="EMBL" id="KX349278">
    <property type="protein sequence ID" value="AOO08678.1"/>
    <property type="molecule type" value="Genomic_DNA"/>
</dbReference>
<reference evidence="3 4" key="1">
    <citation type="journal article" date="2016" name="Environ. Microbiol.">
        <title>Genomic diversification of marine cyanophages into stable ecotypes.</title>
        <authorList>
            <person name="Marston M.F."/>
            <person name="Martiny J.B."/>
        </authorList>
    </citation>
    <scope>NUCLEOTIDE SEQUENCE [LARGE SCALE GENOMIC DNA]</scope>
    <source>
        <strain evidence="1">W1_03_0709</strain>
        <strain evidence="2">W1_13_0709</strain>
    </source>
</reference>